<dbReference type="PANTHER" id="PTHR46696">
    <property type="entry name" value="P450, PUTATIVE (EUROFUNG)-RELATED"/>
    <property type="match status" value="1"/>
</dbReference>
<keyword evidence="2" id="KW-0349">Heme</keyword>
<dbReference type="InterPro" id="IPR002397">
    <property type="entry name" value="Cyt_P450_B"/>
</dbReference>
<evidence type="ECO:0000256" key="2">
    <source>
        <dbReference type="RuleBase" id="RU000461"/>
    </source>
</evidence>
<keyword evidence="2" id="KW-0503">Monooxygenase</keyword>
<reference evidence="3 4" key="1">
    <citation type="submission" date="2022-10" db="EMBL/GenBank/DDBJ databases">
        <title>Chitinophaga nivalis PC15 sp. nov., isolated from Pyeongchang county, South Korea.</title>
        <authorList>
            <person name="Trinh H.N."/>
        </authorList>
    </citation>
    <scope>NUCLEOTIDE SEQUENCE [LARGE SCALE GENOMIC DNA]</scope>
    <source>
        <strain evidence="3 4">PC14</strain>
    </source>
</reference>
<dbReference type="RefSeq" id="WP_264734530.1">
    <property type="nucleotide sequence ID" value="NZ_JAPDNR010000001.1"/>
</dbReference>
<dbReference type="Gene3D" id="1.10.630.10">
    <property type="entry name" value="Cytochrome P450"/>
    <property type="match status" value="1"/>
</dbReference>
<organism evidence="3 4">
    <name type="scientific">Chitinophaga nivalis</name>
    <dbReference type="NCBI Taxonomy" id="2991709"/>
    <lineage>
        <taxon>Bacteria</taxon>
        <taxon>Pseudomonadati</taxon>
        <taxon>Bacteroidota</taxon>
        <taxon>Chitinophagia</taxon>
        <taxon>Chitinophagales</taxon>
        <taxon>Chitinophagaceae</taxon>
        <taxon>Chitinophaga</taxon>
    </lineage>
</organism>
<keyword evidence="4" id="KW-1185">Reference proteome</keyword>
<dbReference type="InterPro" id="IPR001128">
    <property type="entry name" value="Cyt_P450"/>
</dbReference>
<name>A0ABT3IUU9_9BACT</name>
<dbReference type="Proteomes" id="UP001207742">
    <property type="component" value="Unassembled WGS sequence"/>
</dbReference>
<dbReference type="EMBL" id="JAPDNS010000002">
    <property type="protein sequence ID" value="MCW3487725.1"/>
    <property type="molecule type" value="Genomic_DNA"/>
</dbReference>
<comment type="caution">
    <text evidence="3">The sequence shown here is derived from an EMBL/GenBank/DDBJ whole genome shotgun (WGS) entry which is preliminary data.</text>
</comment>
<keyword evidence="2" id="KW-0560">Oxidoreductase</keyword>
<comment type="similarity">
    <text evidence="1 2">Belongs to the cytochrome P450 family.</text>
</comment>
<evidence type="ECO:0000313" key="3">
    <source>
        <dbReference type="EMBL" id="MCW3487725.1"/>
    </source>
</evidence>
<dbReference type="SUPFAM" id="SSF48264">
    <property type="entry name" value="Cytochrome P450"/>
    <property type="match status" value="1"/>
</dbReference>
<dbReference type="PRINTS" id="PR00385">
    <property type="entry name" value="P450"/>
</dbReference>
<proteinExistence type="inferred from homology"/>
<dbReference type="Pfam" id="PF00067">
    <property type="entry name" value="p450"/>
    <property type="match status" value="1"/>
</dbReference>
<gene>
    <name evidence="3" type="ORF">OL497_27780</name>
</gene>
<evidence type="ECO:0000256" key="1">
    <source>
        <dbReference type="ARBA" id="ARBA00010617"/>
    </source>
</evidence>
<sequence length="397" mass="45261">MENINSVPDSLLSPISWFRQMQKDNPVFFDSNFALFSGGMGAWQVFRYEDVAEVFRDYNAYTSAYVPKSTNSLLGDSLIFKDPPDHTKLRKALSKALSPFLMTRLEPTVDELTRKLMAPYWEKGEMDFMKDFSDLLPLWIIMKVIGIRDEDFDVVKDLVGKILANPAMTGDYDMFFKVQVEGKHFLEEVIRQHELEPQHDLTGILLKSGIEDQSLPIQEIVSLCFSVMLGGVETTIAFLGNVMRALITHQHIQERVLRHPDDMPAMLDEVLRFYPPLFTFSRMAAKDVELRGQQIHKGDFVIPWLGAANFDDTVFPEPDIFDITRENLGQILNFGHGIHYCPGEAISRQEAKAAFSYILPRISDIKPKEDTALTLHPSTTVNCLKNLPITFTYNGEQ</sequence>
<evidence type="ECO:0000313" key="4">
    <source>
        <dbReference type="Proteomes" id="UP001207742"/>
    </source>
</evidence>
<keyword evidence="2" id="KW-0479">Metal-binding</keyword>
<dbReference type="PANTHER" id="PTHR46696:SF1">
    <property type="entry name" value="CYTOCHROME P450 YJIB-RELATED"/>
    <property type="match status" value="1"/>
</dbReference>
<keyword evidence="2" id="KW-0408">Iron</keyword>
<accession>A0ABT3IUU9</accession>
<dbReference type="InterPro" id="IPR036396">
    <property type="entry name" value="Cyt_P450_sf"/>
</dbReference>
<dbReference type="PRINTS" id="PR00359">
    <property type="entry name" value="BP450"/>
</dbReference>
<dbReference type="PROSITE" id="PS00086">
    <property type="entry name" value="CYTOCHROME_P450"/>
    <property type="match status" value="1"/>
</dbReference>
<protein>
    <submittedName>
        <fullName evidence="3">Cytochrome P450</fullName>
    </submittedName>
</protein>
<dbReference type="InterPro" id="IPR017972">
    <property type="entry name" value="Cyt_P450_CS"/>
</dbReference>